<dbReference type="PANTHER" id="PTHR20932:SF13">
    <property type="entry name" value="LD36653P"/>
    <property type="match status" value="1"/>
</dbReference>
<feature type="domain" description="LysM" evidence="2">
    <location>
        <begin position="96"/>
        <end position="140"/>
    </location>
</feature>
<dbReference type="Pfam" id="PF01476">
    <property type="entry name" value="LysM"/>
    <property type="match status" value="1"/>
</dbReference>
<comment type="caution">
    <text evidence="3">The sequence shown here is derived from an EMBL/GenBank/DDBJ whole genome shotgun (WGS) entry which is preliminary data.</text>
</comment>
<reference evidence="3 4" key="1">
    <citation type="journal article" date="2017" name="PLoS Biol.">
        <title>The sea cucumber genome provides insights into morphological evolution and visceral regeneration.</title>
        <authorList>
            <person name="Zhang X."/>
            <person name="Sun L."/>
            <person name="Yuan J."/>
            <person name="Sun Y."/>
            <person name="Gao Y."/>
            <person name="Zhang L."/>
            <person name="Li S."/>
            <person name="Dai H."/>
            <person name="Hamel J.F."/>
            <person name="Liu C."/>
            <person name="Yu Y."/>
            <person name="Liu S."/>
            <person name="Lin W."/>
            <person name="Guo K."/>
            <person name="Jin S."/>
            <person name="Xu P."/>
            <person name="Storey K.B."/>
            <person name="Huan P."/>
            <person name="Zhang T."/>
            <person name="Zhou Y."/>
            <person name="Zhang J."/>
            <person name="Lin C."/>
            <person name="Li X."/>
            <person name="Xing L."/>
            <person name="Huo D."/>
            <person name="Sun M."/>
            <person name="Wang L."/>
            <person name="Mercier A."/>
            <person name="Li F."/>
            <person name="Yang H."/>
            <person name="Xiang J."/>
        </authorList>
    </citation>
    <scope>NUCLEOTIDE SEQUENCE [LARGE SCALE GENOMIC DNA]</scope>
    <source>
        <strain evidence="3">Shaxun</strain>
        <tissue evidence="3">Muscle</tissue>
    </source>
</reference>
<organism evidence="3 4">
    <name type="scientific">Stichopus japonicus</name>
    <name type="common">Sea cucumber</name>
    <dbReference type="NCBI Taxonomy" id="307972"/>
    <lineage>
        <taxon>Eukaryota</taxon>
        <taxon>Metazoa</taxon>
        <taxon>Echinodermata</taxon>
        <taxon>Eleutherozoa</taxon>
        <taxon>Echinozoa</taxon>
        <taxon>Holothuroidea</taxon>
        <taxon>Aspidochirotacea</taxon>
        <taxon>Aspidochirotida</taxon>
        <taxon>Stichopodidae</taxon>
        <taxon>Apostichopus</taxon>
    </lineage>
</organism>
<protein>
    <submittedName>
        <fullName evidence="3">Putative lysM and putative peptidoglycan-binding domain-containing protein 3-like</fullName>
    </submittedName>
</protein>
<dbReference type="InterPro" id="IPR045030">
    <property type="entry name" value="LYSM1-4"/>
</dbReference>
<evidence type="ECO:0000313" key="3">
    <source>
        <dbReference type="EMBL" id="PIK61605.1"/>
    </source>
</evidence>
<name>A0A2G8LMZ4_STIJA</name>
<dbReference type="PROSITE" id="PS51782">
    <property type="entry name" value="LYSM"/>
    <property type="match status" value="1"/>
</dbReference>
<dbReference type="STRING" id="307972.A0A2G8LMZ4"/>
<proteinExistence type="predicted"/>
<keyword evidence="4" id="KW-1185">Reference proteome</keyword>
<dbReference type="Proteomes" id="UP000230750">
    <property type="component" value="Unassembled WGS sequence"/>
</dbReference>
<sequence length="239" mass="26608">MSNPPNSAGTIPLLPPPPPSKATVTSHVRPGTVERDKNDHVSPLGEVQNAKNAAVFVFSDSTTVAKEINNQNNFELRPRGKDRPVRKSEPPEVVLLDREIKDGDTLEKFALLYGCSIAELKQANKISSGQDFFALRTIKIPVKKYGLLTESDEDRRLNRRTPAESMVTSPTESYKSINYSGDSDDSDVLYRTVSIAGSIEESEEGKKFLRSMDKDLEKIIRKTQTRPSGIFLMGKVYIH</sequence>
<dbReference type="InterPro" id="IPR036779">
    <property type="entry name" value="LysM_dom_sf"/>
</dbReference>
<gene>
    <name evidence="3" type="ORF">BSL78_01423</name>
</gene>
<dbReference type="EMBL" id="MRZV01000028">
    <property type="protein sequence ID" value="PIK61605.1"/>
    <property type="molecule type" value="Genomic_DNA"/>
</dbReference>
<dbReference type="PANTHER" id="PTHR20932">
    <property type="entry name" value="LYSM AND PUTATIVE PEPTIDOGLYCAN-BINDING DOMAIN-CONTAINING PROTEIN"/>
    <property type="match status" value="1"/>
</dbReference>
<evidence type="ECO:0000259" key="2">
    <source>
        <dbReference type="PROSITE" id="PS51782"/>
    </source>
</evidence>
<evidence type="ECO:0000256" key="1">
    <source>
        <dbReference type="SAM" id="MobiDB-lite"/>
    </source>
</evidence>
<dbReference type="AlphaFoldDB" id="A0A2G8LMZ4"/>
<evidence type="ECO:0000313" key="4">
    <source>
        <dbReference type="Proteomes" id="UP000230750"/>
    </source>
</evidence>
<feature type="region of interest" description="Disordered" evidence="1">
    <location>
        <begin position="1"/>
        <end position="43"/>
    </location>
</feature>
<accession>A0A2G8LMZ4</accession>
<dbReference type="InterPro" id="IPR018392">
    <property type="entry name" value="LysM"/>
</dbReference>
<dbReference type="SMART" id="SM00257">
    <property type="entry name" value="LysM"/>
    <property type="match status" value="1"/>
</dbReference>
<dbReference type="OrthoDB" id="538216at2759"/>
<dbReference type="Gene3D" id="3.10.350.10">
    <property type="entry name" value="LysM domain"/>
    <property type="match status" value="1"/>
</dbReference>